<dbReference type="Proteomes" id="UP000695000">
    <property type="component" value="Unplaced"/>
</dbReference>
<evidence type="ECO:0000313" key="5">
    <source>
        <dbReference type="RefSeq" id="XP_017778727.1"/>
    </source>
</evidence>
<dbReference type="Pfam" id="PF12456">
    <property type="entry name" value="hSac2"/>
    <property type="match status" value="1"/>
</dbReference>
<dbReference type="PANTHER" id="PTHR31108">
    <property type="entry name" value="TUMOR PROTEIN P63-REGULATED GENE 1-LIKE PROTEIN"/>
    <property type="match status" value="1"/>
</dbReference>
<dbReference type="RefSeq" id="XP_017778727.1">
    <property type="nucleotide sequence ID" value="XM_017923238.1"/>
</dbReference>
<dbReference type="InterPro" id="IPR040242">
    <property type="entry name" value="TPRG1-like"/>
</dbReference>
<keyword evidence="4" id="KW-1185">Reference proteome</keyword>
<dbReference type="PANTHER" id="PTHR31108:SF1">
    <property type="entry name" value="HSAC2 DOMAIN-CONTAINING PROTEIN"/>
    <property type="match status" value="1"/>
</dbReference>
<name>A0ABM1MVX7_NICVS</name>
<gene>
    <name evidence="5" type="primary">LOC108564246</name>
</gene>
<evidence type="ECO:0000256" key="1">
    <source>
        <dbReference type="ARBA" id="ARBA00009163"/>
    </source>
</evidence>
<feature type="compositionally biased region" description="Low complexity" evidence="2">
    <location>
        <begin position="28"/>
        <end position="41"/>
    </location>
</feature>
<dbReference type="GeneID" id="108564246"/>
<reference evidence="5" key="1">
    <citation type="submission" date="2025-08" db="UniProtKB">
        <authorList>
            <consortium name="RefSeq"/>
        </authorList>
    </citation>
    <scope>IDENTIFICATION</scope>
    <source>
        <tissue evidence="5">Whole Larva</tissue>
    </source>
</reference>
<accession>A0ABM1MVX7</accession>
<organism evidence="4 5">
    <name type="scientific">Nicrophorus vespilloides</name>
    <name type="common">Boreal carrion beetle</name>
    <dbReference type="NCBI Taxonomy" id="110193"/>
    <lineage>
        <taxon>Eukaryota</taxon>
        <taxon>Metazoa</taxon>
        <taxon>Ecdysozoa</taxon>
        <taxon>Arthropoda</taxon>
        <taxon>Hexapoda</taxon>
        <taxon>Insecta</taxon>
        <taxon>Pterygota</taxon>
        <taxon>Neoptera</taxon>
        <taxon>Endopterygota</taxon>
        <taxon>Coleoptera</taxon>
        <taxon>Polyphaga</taxon>
        <taxon>Staphyliniformia</taxon>
        <taxon>Silphidae</taxon>
        <taxon>Nicrophorinae</taxon>
        <taxon>Nicrophorus</taxon>
    </lineage>
</organism>
<dbReference type="PROSITE" id="PS51791">
    <property type="entry name" value="HSAC2"/>
    <property type="match status" value="1"/>
</dbReference>
<dbReference type="InterPro" id="IPR034753">
    <property type="entry name" value="hSac2"/>
</dbReference>
<evidence type="ECO:0000259" key="3">
    <source>
        <dbReference type="PROSITE" id="PS51791"/>
    </source>
</evidence>
<evidence type="ECO:0000256" key="2">
    <source>
        <dbReference type="SAM" id="MobiDB-lite"/>
    </source>
</evidence>
<protein>
    <submittedName>
        <fullName evidence="5">Tumor protein p63-regulated gene 1-like protein</fullName>
    </submittedName>
</protein>
<feature type="region of interest" description="Disordered" evidence="2">
    <location>
        <begin position="25"/>
        <end position="50"/>
    </location>
</feature>
<sequence length="357" mass="39666">MMDYALEDEIPQEFRGGSLRLSEEEKAAAAAASATATSSTAGDGSDKRNGWKDTFFSPITQKLTETLMPKCQTTASVNPAADQGNAAAAASAATGNNIQSIESIKGGLLETATNFFTFRKGIVDGAAKECSVELIDPEVDGKPQATFLLTEINLWDSDKEKLIILTDKYIFIVKYDFIALKILEHKKIALHELDNIVIGDLIYPSGSMVPRLNGLADGVTNILQTCLFQGWSKTESESCSFHPRDRNMRGARMMWNKGKPLGFSEKWNPFNNTIPFCTLSSHPLYFHEDCIPPQKKLYDLDEFIEKLKDVMGYLEESQLSCTIHHKPIVLQNYVGLSSLIHNRNSLGFFKVRGKFSF</sequence>
<comment type="similarity">
    <text evidence="1">Belongs to the TPRG1 family.</text>
</comment>
<evidence type="ECO:0000313" key="4">
    <source>
        <dbReference type="Proteomes" id="UP000695000"/>
    </source>
</evidence>
<feature type="domain" description="HSac2" evidence="3">
    <location>
        <begin position="117"/>
        <end position="274"/>
    </location>
</feature>
<dbReference type="InterPro" id="IPR022158">
    <property type="entry name" value="Inositol_phosphatase"/>
</dbReference>
<proteinExistence type="inferred from homology"/>